<dbReference type="PRINTS" id="PR00081">
    <property type="entry name" value="GDHRDH"/>
</dbReference>
<dbReference type="PANTHER" id="PTHR42760">
    <property type="entry name" value="SHORT-CHAIN DEHYDROGENASES/REDUCTASES FAMILY MEMBER"/>
    <property type="match status" value="1"/>
</dbReference>
<dbReference type="InterPro" id="IPR002347">
    <property type="entry name" value="SDR_fam"/>
</dbReference>
<dbReference type="PROSITE" id="PS00061">
    <property type="entry name" value="ADH_SHORT"/>
    <property type="match status" value="1"/>
</dbReference>
<dbReference type="InterPro" id="IPR036291">
    <property type="entry name" value="NAD(P)-bd_dom_sf"/>
</dbReference>
<accession>D6A8F5</accession>
<evidence type="ECO:0000256" key="1">
    <source>
        <dbReference type="ARBA" id="ARBA00006484"/>
    </source>
</evidence>
<dbReference type="GO" id="GO:0030497">
    <property type="term" value="P:fatty acid elongation"/>
    <property type="evidence" value="ECO:0007669"/>
    <property type="project" value="TreeGrafter"/>
</dbReference>
<dbReference type="FunFam" id="3.40.50.720:FF:000084">
    <property type="entry name" value="Short-chain dehydrogenase reductase"/>
    <property type="match status" value="1"/>
</dbReference>
<feature type="compositionally biased region" description="Basic and acidic residues" evidence="4">
    <location>
        <begin position="131"/>
        <end position="144"/>
    </location>
</feature>
<dbReference type="InterPro" id="IPR047686">
    <property type="entry name" value="BenD"/>
</dbReference>
<feature type="compositionally biased region" description="Low complexity" evidence="4">
    <location>
        <begin position="31"/>
        <end position="46"/>
    </location>
</feature>
<gene>
    <name evidence="5" type="ORF">SSFG_07174</name>
</gene>
<dbReference type="NCBIfam" id="NF040811">
    <property type="entry name" value="BenD"/>
    <property type="match status" value="1"/>
</dbReference>
<feature type="non-terminal residue" evidence="5">
    <location>
        <position position="1"/>
    </location>
</feature>
<evidence type="ECO:0000313" key="5">
    <source>
        <dbReference type="EMBL" id="EFE71938.2"/>
    </source>
</evidence>
<proteinExistence type="inferred from homology"/>
<dbReference type="SUPFAM" id="SSF51735">
    <property type="entry name" value="NAD(P)-binding Rossmann-fold domains"/>
    <property type="match status" value="1"/>
</dbReference>
<dbReference type="PRINTS" id="PR00080">
    <property type="entry name" value="SDRFAMILY"/>
</dbReference>
<protein>
    <submittedName>
        <fullName evidence="5">Toluate 1,2-dioxygenase electron transfer component</fullName>
    </submittedName>
</protein>
<keyword evidence="5" id="KW-0223">Dioxygenase</keyword>
<evidence type="ECO:0000256" key="2">
    <source>
        <dbReference type="ARBA" id="ARBA00023002"/>
    </source>
</evidence>
<keyword evidence="2" id="KW-0560">Oxidoreductase</keyword>
<dbReference type="NCBIfam" id="NF009463">
    <property type="entry name" value="PRK12823.1"/>
    <property type="match status" value="1"/>
</dbReference>
<evidence type="ECO:0000256" key="3">
    <source>
        <dbReference type="RuleBase" id="RU000363"/>
    </source>
</evidence>
<dbReference type="InterPro" id="IPR020904">
    <property type="entry name" value="Sc_DH/Rdtase_CS"/>
</dbReference>
<organism evidence="5 6">
    <name type="scientific">Streptomyces viridosporus (strain ATCC 14672 / DSM 40746 / JCM 4963 / KCTC 9882 / NRRL B-12104 / FH 1290)</name>
    <name type="common">Streptomyces ghanaensis</name>
    <dbReference type="NCBI Taxonomy" id="566461"/>
    <lineage>
        <taxon>Bacteria</taxon>
        <taxon>Bacillati</taxon>
        <taxon>Actinomycetota</taxon>
        <taxon>Actinomycetes</taxon>
        <taxon>Kitasatosporales</taxon>
        <taxon>Streptomycetaceae</taxon>
        <taxon>Streptomyces</taxon>
    </lineage>
</organism>
<feature type="compositionally biased region" description="Basic residues" evidence="4">
    <location>
        <begin position="107"/>
        <end position="130"/>
    </location>
</feature>
<evidence type="ECO:0000256" key="4">
    <source>
        <dbReference type="SAM" id="MobiDB-lite"/>
    </source>
</evidence>
<feature type="region of interest" description="Disordered" evidence="4">
    <location>
        <begin position="1"/>
        <end position="158"/>
    </location>
</feature>
<dbReference type="EMBL" id="DS999641">
    <property type="protein sequence ID" value="EFE71938.2"/>
    <property type="molecule type" value="Genomic_DNA"/>
</dbReference>
<dbReference type="Gene3D" id="3.40.50.720">
    <property type="entry name" value="NAD(P)-binding Rossmann-like Domain"/>
    <property type="match status" value="1"/>
</dbReference>
<dbReference type="Pfam" id="PF00106">
    <property type="entry name" value="adh_short"/>
    <property type="match status" value="1"/>
</dbReference>
<reference evidence="6" key="1">
    <citation type="submission" date="2008-12" db="EMBL/GenBank/DDBJ databases">
        <title>Annotation of Streptomyces ghanaensis ATCC 14672.</title>
        <authorList>
            <consortium name="The Broad Institute Genome Sequencing Platform"/>
            <consortium name="Broad Institute Microbial Sequencing Center"/>
            <person name="Fischbach M."/>
            <person name="Ward D."/>
            <person name="Young S."/>
            <person name="Kodira C.D."/>
            <person name="Zeng Q."/>
            <person name="Koehrsen M."/>
            <person name="Godfrey P."/>
            <person name="Alvarado L."/>
            <person name="Berlin A.M."/>
            <person name="Borenstein D."/>
            <person name="Chen Z."/>
            <person name="Engels R."/>
            <person name="Freedman E."/>
            <person name="Gellesch M."/>
            <person name="Goldberg J."/>
            <person name="Griggs A."/>
            <person name="Gujja S."/>
            <person name="Heiman D.I."/>
            <person name="Hepburn T.A."/>
            <person name="Howarth C."/>
            <person name="Jen D."/>
            <person name="Larson L."/>
            <person name="Lewis B."/>
            <person name="Mehta T."/>
            <person name="Park D."/>
            <person name="Pearson M."/>
            <person name="Roberts A."/>
            <person name="Saif S."/>
            <person name="Shea T.D."/>
            <person name="Shenoy N."/>
            <person name="Sisk P."/>
            <person name="Stolte C."/>
            <person name="Sykes S.N."/>
            <person name="Walk T."/>
            <person name="White J."/>
            <person name="Yandava C."/>
            <person name="Straight P."/>
            <person name="Clardy J."/>
            <person name="Hung D."/>
            <person name="Kolter R."/>
            <person name="Mekalanos J."/>
            <person name="Walker S."/>
            <person name="Walsh C.T."/>
            <person name="Wieland B.L.C."/>
            <person name="Ilzarbe M."/>
            <person name="Galagan J."/>
            <person name="Nusbaum C."/>
            <person name="Birren B."/>
        </authorList>
    </citation>
    <scope>NUCLEOTIDE SEQUENCE [LARGE SCALE GENOMIC DNA]</scope>
    <source>
        <strain evidence="6">ATCC 14672 / DSM 40746 / JCM 4963 / KCTC 9882 / NRRL B-12104 / FH 1290</strain>
    </source>
</reference>
<evidence type="ECO:0000313" key="6">
    <source>
        <dbReference type="Proteomes" id="UP000003824"/>
    </source>
</evidence>
<dbReference type="GO" id="GO:0051213">
    <property type="term" value="F:dioxygenase activity"/>
    <property type="evidence" value="ECO:0007669"/>
    <property type="project" value="UniProtKB-KW"/>
</dbReference>
<dbReference type="GO" id="GO:0016616">
    <property type="term" value="F:oxidoreductase activity, acting on the CH-OH group of donors, NAD or NADP as acceptor"/>
    <property type="evidence" value="ECO:0007669"/>
    <property type="project" value="TreeGrafter"/>
</dbReference>
<dbReference type="eggNOG" id="COG1028">
    <property type="taxonomic scope" value="Bacteria"/>
</dbReference>
<name>D6A8F5_STRV1</name>
<feature type="region of interest" description="Disordered" evidence="4">
    <location>
        <begin position="341"/>
        <end position="360"/>
    </location>
</feature>
<dbReference type="AlphaFoldDB" id="D6A8F5"/>
<dbReference type="Proteomes" id="UP000003824">
    <property type="component" value="Unassembled WGS sequence"/>
</dbReference>
<comment type="similarity">
    <text evidence="1 3">Belongs to the short-chain dehydrogenases/reductases (SDR) family.</text>
</comment>
<sequence>PRRVHRPHGELLPARPHPPRPAPGGRHRPRAPAVDAGTHGPAAAGPSGPPALRRHHRPGPRPPGHAGGLREGHPRLQLRPLRRRPGQYSPQQGLRHRADRLLDAARRGRGRLPVRAARHGRGGTRPHHRPRCDPGELPPREVHPGHRSRTAADGGGGMSVHDDRFAGKKVVVTGSAQGIGLAVARRLTAESAELTLVDRSELVHEAAAELGAHSVTADLESYEGAETAVASALERHGRIDVLVNNVGGAINFKPFTEFAAEEIQAEITRSLLTTLFFCRAALPAMTGQGRGVIVNVSSCATRGIHRIPYSAAKGGINALTASLAFEYADAGIRVVATAPGGTEAPPRRISRGTPPPRSAREEEWFQAHIDQTLASSLLKRYGTLDEQAAAICFLASDEASYITGTVLPVAGGDLG</sequence>
<dbReference type="PANTHER" id="PTHR42760:SF123">
    <property type="entry name" value="OXIDOREDUCTASE"/>
    <property type="match status" value="1"/>
</dbReference>